<organism evidence="6 7">
    <name type="scientific">Aquilegia coerulea</name>
    <name type="common">Rocky mountain columbine</name>
    <dbReference type="NCBI Taxonomy" id="218851"/>
    <lineage>
        <taxon>Eukaryota</taxon>
        <taxon>Viridiplantae</taxon>
        <taxon>Streptophyta</taxon>
        <taxon>Embryophyta</taxon>
        <taxon>Tracheophyta</taxon>
        <taxon>Spermatophyta</taxon>
        <taxon>Magnoliopsida</taxon>
        <taxon>Ranunculales</taxon>
        <taxon>Ranunculaceae</taxon>
        <taxon>Thalictroideae</taxon>
        <taxon>Aquilegia</taxon>
    </lineage>
</organism>
<dbReference type="Proteomes" id="UP000230069">
    <property type="component" value="Unassembled WGS sequence"/>
</dbReference>
<dbReference type="InParanoid" id="A0A2G5EQQ4"/>
<dbReference type="STRING" id="218851.A0A2G5EQQ4"/>
<dbReference type="GO" id="GO:0005744">
    <property type="term" value="C:TIM23 mitochondrial import inner membrane translocase complex"/>
    <property type="evidence" value="ECO:0007669"/>
    <property type="project" value="TreeGrafter"/>
</dbReference>
<accession>A0A2G5EQQ4</accession>
<evidence type="ECO:0000313" key="7">
    <source>
        <dbReference type="Proteomes" id="UP000230069"/>
    </source>
</evidence>
<keyword evidence="3" id="KW-1133">Transmembrane helix</keyword>
<dbReference type="AlphaFoldDB" id="A0A2G5EQQ4"/>
<feature type="region of interest" description="Disordered" evidence="5">
    <location>
        <begin position="1"/>
        <end position="25"/>
    </location>
</feature>
<keyword evidence="7" id="KW-1185">Reference proteome</keyword>
<dbReference type="OrthoDB" id="159299at2759"/>
<dbReference type="Pfam" id="PF02466">
    <property type="entry name" value="Tim17"/>
    <property type="match status" value="1"/>
</dbReference>
<proteinExistence type="predicted"/>
<comment type="subcellular location">
    <subcellularLocation>
        <location evidence="1">Membrane</location>
        <topology evidence="1">Multi-pass membrane protein</topology>
    </subcellularLocation>
</comment>
<evidence type="ECO:0008006" key="8">
    <source>
        <dbReference type="Google" id="ProtNLM"/>
    </source>
</evidence>
<sequence>MENSSSSSSSNQNNSNYPPRRPYNPYNPYEVVPNLPPYLPSENLYSTISTQPEYLFHEEAAVQRRTWGENIQYYTGSLYLTGAILGGAKGTMEGIMAAERGDTTKIKVNRILNAGGHVGRKYGNSLGVLGFLFGVLETGIIYARDGKDDLSSSVLAGLSTGAFYKAASGPRSAALAGAIGGLAAAGAVAVKQAVVPAIKRYVPI</sequence>
<evidence type="ECO:0000256" key="3">
    <source>
        <dbReference type="ARBA" id="ARBA00022989"/>
    </source>
</evidence>
<dbReference type="PANTHER" id="PTHR15371:SF24">
    <property type="entry name" value="MITOCHONDRIAL IMPORT INNER MEMBRANE TRANSLOCASE SUBUNIT TIM23-3"/>
    <property type="match status" value="1"/>
</dbReference>
<keyword evidence="4" id="KW-0472">Membrane</keyword>
<dbReference type="GO" id="GO:0008320">
    <property type="term" value="F:protein transmembrane transporter activity"/>
    <property type="evidence" value="ECO:0007669"/>
    <property type="project" value="TreeGrafter"/>
</dbReference>
<evidence type="ECO:0000313" key="6">
    <source>
        <dbReference type="EMBL" id="PIA58059.1"/>
    </source>
</evidence>
<evidence type="ECO:0000256" key="2">
    <source>
        <dbReference type="ARBA" id="ARBA00022692"/>
    </source>
</evidence>
<dbReference type="PANTHER" id="PTHR15371">
    <property type="entry name" value="TIM23"/>
    <property type="match status" value="1"/>
</dbReference>
<dbReference type="FunCoup" id="A0A2G5EQQ4">
    <property type="interactions" value="2848"/>
</dbReference>
<dbReference type="EMBL" id="KZ305022">
    <property type="protein sequence ID" value="PIA58059.1"/>
    <property type="molecule type" value="Genomic_DNA"/>
</dbReference>
<dbReference type="GO" id="GO:0030150">
    <property type="term" value="P:protein import into mitochondrial matrix"/>
    <property type="evidence" value="ECO:0007669"/>
    <property type="project" value="TreeGrafter"/>
</dbReference>
<reference evidence="6 7" key="1">
    <citation type="submission" date="2017-09" db="EMBL/GenBank/DDBJ databases">
        <title>WGS assembly of Aquilegia coerulea Goldsmith.</title>
        <authorList>
            <person name="Hodges S."/>
            <person name="Kramer E."/>
            <person name="Nordborg M."/>
            <person name="Tomkins J."/>
            <person name="Borevitz J."/>
            <person name="Derieg N."/>
            <person name="Yan J."/>
            <person name="Mihaltcheva S."/>
            <person name="Hayes R.D."/>
            <person name="Rokhsar D."/>
        </authorList>
    </citation>
    <scope>NUCLEOTIDE SEQUENCE [LARGE SCALE GENOMIC DNA]</scope>
    <source>
        <strain evidence="7">cv. Goldsmith</strain>
    </source>
</reference>
<keyword evidence="2" id="KW-0812">Transmembrane</keyword>
<evidence type="ECO:0000256" key="5">
    <source>
        <dbReference type="SAM" id="MobiDB-lite"/>
    </source>
</evidence>
<gene>
    <name evidence="6" type="ORF">AQUCO_00500173v1</name>
</gene>
<name>A0A2G5EQQ4_AQUCA</name>
<evidence type="ECO:0000256" key="4">
    <source>
        <dbReference type="ARBA" id="ARBA00023136"/>
    </source>
</evidence>
<dbReference type="InterPro" id="IPR045238">
    <property type="entry name" value="Tim23-like"/>
</dbReference>
<protein>
    <recommendedName>
        <fullName evidence="8">Mitochondrial import inner membrane translocase subunit TIM23</fullName>
    </recommendedName>
</protein>
<evidence type="ECO:0000256" key="1">
    <source>
        <dbReference type="ARBA" id="ARBA00004141"/>
    </source>
</evidence>